<comment type="subcellular location">
    <subcellularLocation>
        <location evidence="6">Cytoplasm</location>
    </subcellularLocation>
    <text evidence="6">May associate with membranes.</text>
</comment>
<dbReference type="NCBIfam" id="TIGR03156">
    <property type="entry name" value="GTP_HflX"/>
    <property type="match status" value="1"/>
</dbReference>
<proteinExistence type="inferred from homology"/>
<dbReference type="GO" id="GO:0046872">
    <property type="term" value="F:metal ion binding"/>
    <property type="evidence" value="ECO:0007669"/>
    <property type="project" value="UniProtKB-KW"/>
</dbReference>
<name>A0A9D2B6Y8_9FIRM</name>
<evidence type="ECO:0000313" key="12">
    <source>
        <dbReference type="Proteomes" id="UP000886800"/>
    </source>
</evidence>
<evidence type="ECO:0000256" key="6">
    <source>
        <dbReference type="HAMAP-Rule" id="MF_00900"/>
    </source>
</evidence>
<dbReference type="FunFam" id="3.40.50.11060:FF:000001">
    <property type="entry name" value="GTPase HflX"/>
    <property type="match status" value="1"/>
</dbReference>
<feature type="binding site" evidence="7">
    <location>
        <begin position="337"/>
        <end position="339"/>
    </location>
    <ligand>
        <name>GTP</name>
        <dbReference type="ChEBI" id="CHEBI:37565"/>
    </ligand>
</feature>
<evidence type="ECO:0000256" key="9">
    <source>
        <dbReference type="SAM" id="Coils"/>
    </source>
</evidence>
<dbReference type="InterPro" id="IPR042108">
    <property type="entry name" value="GTPase_HflX_N_sf"/>
</dbReference>
<dbReference type="Gene3D" id="3.40.50.11060">
    <property type="entry name" value="GTPase HflX, N-terminal domain"/>
    <property type="match status" value="1"/>
</dbReference>
<dbReference type="PANTHER" id="PTHR10229:SF0">
    <property type="entry name" value="GTP-BINDING PROTEIN 6-RELATED"/>
    <property type="match status" value="1"/>
</dbReference>
<keyword evidence="9" id="KW-0175">Coiled coil</keyword>
<evidence type="ECO:0000256" key="5">
    <source>
        <dbReference type="ARBA" id="ARBA00023134"/>
    </source>
</evidence>
<dbReference type="InterPro" id="IPR016496">
    <property type="entry name" value="GTPase_HflX"/>
</dbReference>
<dbReference type="InterPro" id="IPR032305">
    <property type="entry name" value="GTP-bd_M"/>
</dbReference>
<accession>A0A9D2B6Y8</accession>
<dbReference type="PROSITE" id="PS51705">
    <property type="entry name" value="G_HFLX"/>
    <property type="match status" value="1"/>
</dbReference>
<dbReference type="Gene3D" id="3.40.50.300">
    <property type="entry name" value="P-loop containing nucleotide triphosphate hydrolases"/>
    <property type="match status" value="1"/>
</dbReference>
<dbReference type="PIRSF" id="PIRSF006809">
    <property type="entry name" value="GTP-binding_hflX_prd"/>
    <property type="match status" value="1"/>
</dbReference>
<feature type="binding site" evidence="8">
    <location>
        <position position="232"/>
    </location>
    <ligand>
        <name>Mg(2+)</name>
        <dbReference type="ChEBI" id="CHEBI:18420"/>
    </ligand>
</feature>
<keyword evidence="3 6" id="KW-0547">Nucleotide-binding</keyword>
<gene>
    <name evidence="6 11" type="primary">hflX</name>
    <name evidence="11" type="ORF">H9736_04930</name>
</gene>
<feature type="binding site" evidence="7">
    <location>
        <begin position="317"/>
        <end position="320"/>
    </location>
    <ligand>
        <name>GTP</name>
        <dbReference type="ChEBI" id="CHEBI:37565"/>
    </ligand>
</feature>
<organism evidence="11 12">
    <name type="scientific">Candidatus Anaerotruncus excrementipullorum</name>
    <dbReference type="NCBI Taxonomy" id="2838465"/>
    <lineage>
        <taxon>Bacteria</taxon>
        <taxon>Bacillati</taxon>
        <taxon>Bacillota</taxon>
        <taxon>Clostridia</taxon>
        <taxon>Eubacteriales</taxon>
        <taxon>Oscillospiraceae</taxon>
        <taxon>Anaerotruncus</taxon>
    </lineage>
</organism>
<dbReference type="CDD" id="cd01878">
    <property type="entry name" value="HflX"/>
    <property type="match status" value="1"/>
</dbReference>
<dbReference type="SUPFAM" id="SSF52540">
    <property type="entry name" value="P-loop containing nucleoside triphosphate hydrolases"/>
    <property type="match status" value="1"/>
</dbReference>
<dbReference type="Pfam" id="PF16360">
    <property type="entry name" value="GTP-bdg_M"/>
    <property type="match status" value="1"/>
</dbReference>
<dbReference type="HAMAP" id="MF_00900">
    <property type="entry name" value="GTPase_HflX"/>
    <property type="match status" value="1"/>
</dbReference>
<dbReference type="GO" id="GO:0043022">
    <property type="term" value="F:ribosome binding"/>
    <property type="evidence" value="ECO:0007669"/>
    <property type="project" value="TreeGrafter"/>
</dbReference>
<feature type="binding site" evidence="7">
    <location>
        <begin position="230"/>
        <end position="234"/>
    </location>
    <ligand>
        <name>GTP</name>
        <dbReference type="ChEBI" id="CHEBI:37565"/>
    </ligand>
</feature>
<sequence length="418" mass="45681">MMETNRQPAQRAVLVALDTGEYEVEQSLAELEELARTAGAQVTGRMVQRRPTCDPATVLGAGRLEELAEFCKGDGADLVLFDRELTPAQLRNLERACGVPVVDRTGLILDIFAQRAVTAEGKLQVELAQLQYQLPRLGGQGTALSRLGGGIGTRGPGETQLETDRRHIRRRIAALKSRLAELEQRRHRLHERRKKEGFPTVAIVGYTNVGKSTLLNALTQAGVLAEDKLFATLDPTSRALTLPDGRRVLLIDTVGLVRRLPHQLVEAFHSTLEAAVQADLIWCVCDIASPEAAQQVEVTRRLLAELGAAAPQLVVLNKGDLVAESPLPLDAATAVISARTGFGLDRLLELTAQALPQRHRRMRLLLPYEKGALLHALRQEGKVLSQEYLPEGVLVEALVDCRLAEQAAPYQILPRPLG</sequence>
<evidence type="ECO:0000256" key="4">
    <source>
        <dbReference type="ARBA" id="ARBA00022842"/>
    </source>
</evidence>
<reference evidence="11" key="2">
    <citation type="submission" date="2021-04" db="EMBL/GenBank/DDBJ databases">
        <authorList>
            <person name="Gilroy R."/>
        </authorList>
    </citation>
    <scope>NUCLEOTIDE SEQUENCE</scope>
    <source>
        <strain evidence="11">CHK188-5543</strain>
    </source>
</reference>
<feature type="binding site" evidence="8">
    <location>
        <position position="212"/>
    </location>
    <ligand>
        <name>Mg(2+)</name>
        <dbReference type="ChEBI" id="CHEBI:18420"/>
    </ligand>
</feature>
<feature type="domain" description="Hflx-type G" evidence="10">
    <location>
        <begin position="199"/>
        <end position="359"/>
    </location>
</feature>
<comment type="caution">
    <text evidence="11">The sequence shown here is derived from an EMBL/GenBank/DDBJ whole genome shotgun (WGS) entry which is preliminary data.</text>
</comment>
<evidence type="ECO:0000256" key="7">
    <source>
        <dbReference type="PIRSR" id="PIRSR006809-1"/>
    </source>
</evidence>
<dbReference type="InterPro" id="IPR030394">
    <property type="entry name" value="G_HFLX_dom"/>
</dbReference>
<reference evidence="11" key="1">
    <citation type="journal article" date="2021" name="PeerJ">
        <title>Extensive microbial diversity within the chicken gut microbiome revealed by metagenomics and culture.</title>
        <authorList>
            <person name="Gilroy R."/>
            <person name="Ravi A."/>
            <person name="Getino M."/>
            <person name="Pursley I."/>
            <person name="Horton D.L."/>
            <person name="Alikhan N.F."/>
            <person name="Baker D."/>
            <person name="Gharbi K."/>
            <person name="Hall N."/>
            <person name="Watson M."/>
            <person name="Adriaenssens E.M."/>
            <person name="Foster-Nyarko E."/>
            <person name="Jarju S."/>
            <person name="Secka A."/>
            <person name="Antonio M."/>
            <person name="Oren A."/>
            <person name="Chaudhuri R.R."/>
            <person name="La Ragione R."/>
            <person name="Hildebrand F."/>
            <person name="Pallen M.J."/>
        </authorList>
    </citation>
    <scope>NUCLEOTIDE SEQUENCE</scope>
    <source>
        <strain evidence="11">CHK188-5543</strain>
    </source>
</reference>
<dbReference type="InterPro" id="IPR006073">
    <property type="entry name" value="GTP-bd"/>
</dbReference>
<feature type="coiled-coil region" evidence="9">
    <location>
        <begin position="165"/>
        <end position="192"/>
    </location>
</feature>
<comment type="similarity">
    <text evidence="6">Belongs to the TRAFAC class OBG-HflX-like GTPase superfamily. HflX GTPase family.</text>
</comment>
<feature type="binding site" evidence="7">
    <location>
        <begin position="205"/>
        <end position="212"/>
    </location>
    <ligand>
        <name>GTP</name>
        <dbReference type="ChEBI" id="CHEBI:37565"/>
    </ligand>
</feature>
<evidence type="ECO:0000256" key="8">
    <source>
        <dbReference type="PIRSR" id="PIRSR006809-2"/>
    </source>
</evidence>
<keyword evidence="5 6" id="KW-0342">GTP-binding</keyword>
<dbReference type="AlphaFoldDB" id="A0A9D2B6Y8"/>
<evidence type="ECO:0000259" key="10">
    <source>
        <dbReference type="PROSITE" id="PS51705"/>
    </source>
</evidence>
<evidence type="ECO:0000256" key="1">
    <source>
        <dbReference type="ARBA" id="ARBA00022490"/>
    </source>
</evidence>
<feature type="binding site" evidence="7">
    <location>
        <begin position="252"/>
        <end position="255"/>
    </location>
    <ligand>
        <name>GTP</name>
        <dbReference type="ChEBI" id="CHEBI:37565"/>
    </ligand>
</feature>
<dbReference type="Pfam" id="PF13167">
    <property type="entry name" value="GTP-bdg_N"/>
    <property type="match status" value="1"/>
</dbReference>
<dbReference type="Gene3D" id="6.10.250.2860">
    <property type="match status" value="1"/>
</dbReference>
<evidence type="ECO:0000256" key="2">
    <source>
        <dbReference type="ARBA" id="ARBA00022723"/>
    </source>
</evidence>
<dbReference type="EMBL" id="DXES01000111">
    <property type="protein sequence ID" value="HIX65575.1"/>
    <property type="molecule type" value="Genomic_DNA"/>
</dbReference>
<keyword evidence="4 8" id="KW-0460">Magnesium</keyword>
<dbReference type="GO" id="GO:0005525">
    <property type="term" value="F:GTP binding"/>
    <property type="evidence" value="ECO:0007669"/>
    <property type="project" value="UniProtKB-UniRule"/>
</dbReference>
<keyword evidence="1 6" id="KW-0963">Cytoplasm</keyword>
<evidence type="ECO:0000256" key="3">
    <source>
        <dbReference type="ARBA" id="ARBA00022741"/>
    </source>
</evidence>
<dbReference type="GO" id="GO:0005737">
    <property type="term" value="C:cytoplasm"/>
    <property type="evidence" value="ECO:0007669"/>
    <property type="project" value="UniProtKB-SubCell"/>
</dbReference>
<dbReference type="InterPro" id="IPR025121">
    <property type="entry name" value="GTPase_HflX_N"/>
</dbReference>
<protein>
    <recommendedName>
        <fullName evidence="6">GTPase HflX</fullName>
    </recommendedName>
    <alternativeName>
        <fullName evidence="6">GTP-binding protein HflX</fullName>
    </alternativeName>
</protein>
<comment type="function">
    <text evidence="6">GTPase that associates with the 50S ribosomal subunit and may have a role during protein synthesis or ribosome biogenesis.</text>
</comment>
<dbReference type="Proteomes" id="UP000886800">
    <property type="component" value="Unassembled WGS sequence"/>
</dbReference>
<dbReference type="GO" id="GO:0003924">
    <property type="term" value="F:GTPase activity"/>
    <property type="evidence" value="ECO:0007669"/>
    <property type="project" value="UniProtKB-UniRule"/>
</dbReference>
<dbReference type="Pfam" id="PF01926">
    <property type="entry name" value="MMR_HSR1"/>
    <property type="match status" value="1"/>
</dbReference>
<comment type="subunit">
    <text evidence="6">Monomer. Associates with the 50S ribosomal subunit.</text>
</comment>
<dbReference type="InterPro" id="IPR027417">
    <property type="entry name" value="P-loop_NTPase"/>
</dbReference>
<comment type="cofactor">
    <cofactor evidence="8">
        <name>Mg(2+)</name>
        <dbReference type="ChEBI" id="CHEBI:18420"/>
    </cofactor>
</comment>
<evidence type="ECO:0000313" key="11">
    <source>
        <dbReference type="EMBL" id="HIX65575.1"/>
    </source>
</evidence>
<keyword evidence="2 8" id="KW-0479">Metal-binding</keyword>
<dbReference type="PANTHER" id="PTHR10229">
    <property type="entry name" value="GTP-BINDING PROTEIN HFLX"/>
    <property type="match status" value="1"/>
</dbReference>